<feature type="region of interest" description="Disordered" evidence="1">
    <location>
        <begin position="1"/>
        <end position="34"/>
    </location>
</feature>
<evidence type="ECO:0000313" key="3">
    <source>
        <dbReference type="Proteomes" id="UP000183046"/>
    </source>
</evidence>
<organism evidence="2 3">
    <name type="scientific">Pseudomonas oryzihabitans</name>
    <dbReference type="NCBI Taxonomy" id="47885"/>
    <lineage>
        <taxon>Bacteria</taxon>
        <taxon>Pseudomonadati</taxon>
        <taxon>Pseudomonadota</taxon>
        <taxon>Gammaproteobacteria</taxon>
        <taxon>Pseudomonadales</taxon>
        <taxon>Pseudomonadaceae</taxon>
        <taxon>Pseudomonas</taxon>
    </lineage>
</organism>
<reference evidence="3" key="1">
    <citation type="submission" date="2016-10" db="EMBL/GenBank/DDBJ databases">
        <authorList>
            <person name="de Groot N.N."/>
        </authorList>
    </citation>
    <scope>NUCLEOTIDE SEQUENCE [LARGE SCALE GENOMIC DNA]</scope>
    <source>
        <strain evidence="3">DSM 15758</strain>
    </source>
</reference>
<proteinExistence type="predicted"/>
<sequence length="34" mass="3633">MNAILPLPEDEDPEGLHPAELPADEDDAPPVDPL</sequence>
<comment type="caution">
    <text evidence="2">The sequence shown here is derived from an EMBL/GenBank/DDBJ whole genome shotgun (WGS) entry which is preliminary data.</text>
</comment>
<accession>A0A1G5PFM0</accession>
<feature type="compositionally biased region" description="Acidic residues" evidence="1">
    <location>
        <begin position="22"/>
        <end position="34"/>
    </location>
</feature>
<evidence type="ECO:0000256" key="1">
    <source>
        <dbReference type="SAM" id="MobiDB-lite"/>
    </source>
</evidence>
<dbReference type="EMBL" id="FMWB01000017">
    <property type="protein sequence ID" value="SCZ47830.1"/>
    <property type="molecule type" value="Genomic_DNA"/>
</dbReference>
<evidence type="ECO:0000313" key="2">
    <source>
        <dbReference type="EMBL" id="SCZ47830.1"/>
    </source>
</evidence>
<dbReference type="Proteomes" id="UP000183046">
    <property type="component" value="Unassembled WGS sequence"/>
</dbReference>
<name>A0A1G5PFM0_9PSED</name>
<protein>
    <submittedName>
        <fullName evidence="2">Uncharacterized protein</fullName>
    </submittedName>
</protein>
<dbReference type="AlphaFoldDB" id="A0A1G5PFM0"/>
<gene>
    <name evidence="2" type="ORF">SAMN05216279_11727</name>
</gene>